<organism evidence="1">
    <name type="scientific">Siphoviridae sp. ctmpG14</name>
    <dbReference type="NCBI Taxonomy" id="2825654"/>
    <lineage>
        <taxon>Viruses</taxon>
        <taxon>Duplodnaviria</taxon>
        <taxon>Heunggongvirae</taxon>
        <taxon>Uroviricota</taxon>
        <taxon>Caudoviricetes</taxon>
    </lineage>
</organism>
<evidence type="ECO:0000313" key="1">
    <source>
        <dbReference type="EMBL" id="DAE04160.1"/>
    </source>
</evidence>
<accession>A0A8S5PBV1</accession>
<reference evidence="1" key="1">
    <citation type="journal article" date="2021" name="Proc. Natl. Acad. Sci. U.S.A.">
        <title>A Catalog of Tens of Thousands of Viruses from Human Metagenomes Reveals Hidden Associations with Chronic Diseases.</title>
        <authorList>
            <person name="Tisza M.J."/>
            <person name="Buck C.B."/>
        </authorList>
    </citation>
    <scope>NUCLEOTIDE SEQUENCE</scope>
    <source>
        <strain evidence="1">CtmpG14</strain>
    </source>
</reference>
<protein>
    <recommendedName>
        <fullName evidence="2">Asparagine synthase</fullName>
    </recommendedName>
</protein>
<sequence>MTRELFSARRIFVNDYSDPLSVMNRLFAGWWCRDRFCFLNKFSPLRICNELDADAKALLEVKELPREIKINDVIDTQAQRILAFNQPIAVSWSGGVDSTCVIVALLRNGLEPQDLTVIHAESSKEEYPFFYRWMLNHKVNLIEDNQVRKQYSRFEGKIVTGWCADQLFGSDIHLRNVSLYNEPWIDALKIAMTERNIHLTDKSFDVIESVYQEYASVLGLKLEQFCEFAWLYNFGCKWTYVIDESQLACETQAMRDKFVPFFAHLDFQRYSLRRFSRLREVNVNQVNKFYKRPLKKYIYEYLNDANYLNNKGKKNSWALTEDIDTRVGIHDTEGYRQFKFKGMSETHGVNYFHLYNKVRDLYLKDEYK</sequence>
<evidence type="ECO:0008006" key="2">
    <source>
        <dbReference type="Google" id="ProtNLM"/>
    </source>
</evidence>
<dbReference type="EMBL" id="BK015384">
    <property type="protein sequence ID" value="DAE04160.1"/>
    <property type="molecule type" value="Genomic_DNA"/>
</dbReference>
<proteinExistence type="predicted"/>
<dbReference type="SUPFAM" id="SSF52402">
    <property type="entry name" value="Adenine nucleotide alpha hydrolases-like"/>
    <property type="match status" value="1"/>
</dbReference>
<name>A0A8S5PBV1_9CAUD</name>